<dbReference type="SUPFAM" id="SSF53756">
    <property type="entry name" value="UDP-Glycosyltransferase/glycogen phosphorylase"/>
    <property type="match status" value="1"/>
</dbReference>
<protein>
    <recommendedName>
        <fullName evidence="4">UDP-N-acetylglucosamine 2-epimerase (non-hydrolyzing)</fullName>
        <ecNumber evidence="4">5.1.3.14</ecNumber>
    </recommendedName>
</protein>
<dbReference type="OrthoDB" id="9803238at2"/>
<evidence type="ECO:0000256" key="1">
    <source>
        <dbReference type="ARBA" id="ARBA00023235"/>
    </source>
</evidence>
<comment type="caution">
    <text evidence="7">The sequence shown here is derived from an EMBL/GenBank/DDBJ whole genome shotgun (WGS) entry which is preliminary data.</text>
</comment>
<dbReference type="RefSeq" id="WP_115478394.1">
    <property type="nucleotide sequence ID" value="NZ_QRBF01000004.1"/>
</dbReference>
<dbReference type="AlphaFoldDB" id="A0A370X4K5"/>
<evidence type="ECO:0000256" key="5">
    <source>
        <dbReference type="RuleBase" id="RU003513"/>
    </source>
</evidence>
<evidence type="ECO:0000256" key="2">
    <source>
        <dbReference type="ARBA" id="ARBA00036080"/>
    </source>
</evidence>
<evidence type="ECO:0000256" key="3">
    <source>
        <dbReference type="ARBA" id="ARBA00038209"/>
    </source>
</evidence>
<dbReference type="Pfam" id="PF02350">
    <property type="entry name" value="Epimerase_2"/>
    <property type="match status" value="1"/>
</dbReference>
<name>A0A370X4K5_9GAMM</name>
<dbReference type="InterPro" id="IPR003331">
    <property type="entry name" value="UDP_GlcNAc_Epimerase_2_dom"/>
</dbReference>
<dbReference type="NCBIfam" id="TIGR00236">
    <property type="entry name" value="wecB"/>
    <property type="match status" value="1"/>
</dbReference>
<dbReference type="PANTHER" id="PTHR43174">
    <property type="entry name" value="UDP-N-ACETYLGLUCOSAMINE 2-EPIMERASE"/>
    <property type="match status" value="1"/>
</dbReference>
<gene>
    <name evidence="7" type="ORF">DWU99_12495</name>
</gene>
<dbReference type="PANTHER" id="PTHR43174:SF2">
    <property type="entry name" value="UDP-N-ACETYLGLUCOSAMINE 2-EPIMERASE"/>
    <property type="match status" value="1"/>
</dbReference>
<reference evidence="7 8" key="1">
    <citation type="submission" date="2018-07" db="EMBL/GenBank/DDBJ databases">
        <title>Dyella monticola sp. nov. and Dyella psychrodurans sp. nov. isolated from monsoon evergreen broad-leaved forest soil of Dinghu Mountain, China.</title>
        <authorList>
            <person name="Gao Z."/>
            <person name="Qiu L."/>
        </authorList>
    </citation>
    <scope>NUCLEOTIDE SEQUENCE [LARGE SCALE GENOMIC DNA]</scope>
    <source>
        <strain evidence="7 8">4MSK11</strain>
    </source>
</reference>
<feature type="domain" description="UDP-N-acetylglucosamine 2-epimerase" evidence="6">
    <location>
        <begin position="33"/>
        <end position="357"/>
    </location>
</feature>
<comment type="catalytic activity">
    <reaction evidence="2">
        <text>UDP-N-acetyl-alpha-D-glucosamine = UDP-N-acetyl-alpha-D-mannosamine</text>
        <dbReference type="Rhea" id="RHEA:17213"/>
        <dbReference type="ChEBI" id="CHEBI:57705"/>
        <dbReference type="ChEBI" id="CHEBI:68623"/>
        <dbReference type="EC" id="5.1.3.14"/>
    </reaction>
</comment>
<evidence type="ECO:0000313" key="8">
    <source>
        <dbReference type="Proteomes" id="UP000255334"/>
    </source>
</evidence>
<sequence length="370" mass="40956">MQDILIVSGTRPEIIKLAPLYHCLCASGWARPHWLHTGQHGEMARQMLECFDILPDVTLERGGDGLCEFSTCCRSLLDSVMASGGWSLVLVQGDTESTFLGALCGFHRRIPVAHIEAGLRTYDLGRPFPEEGLRQMVSRIASFHFAPTERAALALRKEAIPEDRISVTGNTVIDAQHWIVRRHRLRRRMEGRGHLLVTAHRRENWGSDLREICYAIADVAGRHPELEVLFPVHLNPVVSQPVHAILGGLSNVHLSPPLDYLQMQQALLDAWLVLTDSGGLQEEAPTFGVPLLVLRTETERPEAIEAGCARLAGTRRTSIVHQIEALWSNADAYHAMAHAGNPFGDGTASVRVVDVLKEALADNERKREVG</sequence>
<dbReference type="GO" id="GO:0008761">
    <property type="term" value="F:UDP-N-acetylglucosamine 2-epimerase activity"/>
    <property type="evidence" value="ECO:0007669"/>
    <property type="project" value="UniProtKB-EC"/>
</dbReference>
<keyword evidence="1 5" id="KW-0413">Isomerase</keyword>
<dbReference type="CDD" id="cd03786">
    <property type="entry name" value="GTB_UDP-GlcNAc_2-Epimerase"/>
    <property type="match status" value="1"/>
</dbReference>
<accession>A0A370X4K5</accession>
<organism evidence="7 8">
    <name type="scientific">Dyella psychrodurans</name>
    <dbReference type="NCBI Taxonomy" id="1927960"/>
    <lineage>
        <taxon>Bacteria</taxon>
        <taxon>Pseudomonadati</taxon>
        <taxon>Pseudomonadota</taxon>
        <taxon>Gammaproteobacteria</taxon>
        <taxon>Lysobacterales</taxon>
        <taxon>Rhodanobacteraceae</taxon>
        <taxon>Dyella</taxon>
    </lineage>
</organism>
<dbReference type="InterPro" id="IPR029767">
    <property type="entry name" value="WecB-like"/>
</dbReference>
<dbReference type="Gene3D" id="3.40.50.2000">
    <property type="entry name" value="Glycogen Phosphorylase B"/>
    <property type="match status" value="2"/>
</dbReference>
<dbReference type="Proteomes" id="UP000255334">
    <property type="component" value="Unassembled WGS sequence"/>
</dbReference>
<evidence type="ECO:0000256" key="4">
    <source>
        <dbReference type="ARBA" id="ARBA00038858"/>
    </source>
</evidence>
<comment type="similarity">
    <text evidence="3 5">Belongs to the UDP-N-acetylglucosamine 2-epimerase family.</text>
</comment>
<dbReference type="EMBL" id="QRBF01000004">
    <property type="protein sequence ID" value="RDS83354.1"/>
    <property type="molecule type" value="Genomic_DNA"/>
</dbReference>
<proteinExistence type="inferred from homology"/>
<evidence type="ECO:0000313" key="7">
    <source>
        <dbReference type="EMBL" id="RDS83354.1"/>
    </source>
</evidence>
<evidence type="ECO:0000259" key="6">
    <source>
        <dbReference type="Pfam" id="PF02350"/>
    </source>
</evidence>
<dbReference type="EC" id="5.1.3.14" evidence="4"/>
<keyword evidence="8" id="KW-1185">Reference proteome</keyword>